<evidence type="ECO:0000313" key="10">
    <source>
        <dbReference type="EMBL" id="CAC5355856.1"/>
    </source>
</evidence>
<dbReference type="PROSITE" id="PS00126">
    <property type="entry name" value="PDEASE_I_1"/>
    <property type="match status" value="1"/>
</dbReference>
<dbReference type="PANTHER" id="PTHR11347">
    <property type="entry name" value="CYCLIC NUCLEOTIDE PHOSPHODIESTERASE"/>
    <property type="match status" value="1"/>
</dbReference>
<keyword evidence="1" id="KW-0140">cGMP</keyword>
<accession>A0A6J7ZW18</accession>
<dbReference type="Pfam" id="PF00233">
    <property type="entry name" value="PDEase_I"/>
    <property type="match status" value="1"/>
</dbReference>
<dbReference type="EMBL" id="CACVKT020000093">
    <property type="protein sequence ID" value="CAC5355856.1"/>
    <property type="molecule type" value="Genomic_DNA"/>
</dbReference>
<dbReference type="SMART" id="SM00065">
    <property type="entry name" value="GAF"/>
    <property type="match status" value="2"/>
</dbReference>
<dbReference type="InterPro" id="IPR036971">
    <property type="entry name" value="PDEase_catalytic_dom_sf"/>
</dbReference>
<dbReference type="GO" id="GO:0004114">
    <property type="term" value="F:3',5'-cyclic-nucleotide phosphodiesterase activity"/>
    <property type="evidence" value="ECO:0007669"/>
    <property type="project" value="InterPro"/>
</dbReference>
<sequence>MMHSCLSQLVGCYRRLCKCHTRSLEQNSTSSPSVQLQTSILKEAIIQLCGELYDQDAADLQIKVLKFLEDHTKAECAFLLLVVPETHELFCQVIRGKILDEELRFPGHSSSFALALDRKLPITLEDIPVDKRPGIEGFIGCKLQSMLCVPVSSKANDKLIALACLVNKKDKESFNNDDIHIIKECFQYTSTVLTSTLAFQNERKLKIQTQAMLQVARNLFTHLGEFTLLYGKGIDNFPYIRSGLFEVNTYGLQAGNDIDRSHCRPYVPRKYGHQLNNSARIEMLLYQQIDAVIEKQDQLANQLTGMEEVRKFSPEKIPKHHQPKVKSPEKRKTRNLSPEKHYGQPYIKERRSLEAEYLEFTPLLESTRFSKPDIILETEGAKETIDVMILKDERDGKTIKLNLLRTELHTEEQDFDDQASYYSDANELPPITPTYERTIRHFFTPPRPDESQDPCDDNASYRTARSPVQSVMYSACDETENDETENLEDVNDENVPKEIRNFYNSLKETEFQLNTSCSDTKVFDNTCNDEMTQHTHISDNDFDKADARLSTSEPSLSNIHDQASLAPDITDSKPEFNDAFIQGSSESTLAADSDITIDRKKSPEDFVDTDLSKTKLHGRTASVIIEDVDTHQKLTMSIQVSNTDSAVYPDGDETNLTHQMPQITQFSTTRITEYMRRISVPSTENVPLETNDLTKLLREIMQEARNLTQAERCSVFLIDQEVDELVAKVFDGILANDNEVQNEIRMPITQGIAGHVATTGNLLNIKDAYAHPMFYRGIDDSTGFRTRNILCFPIKNETDNVLGVAQLCNKMNGPYFTTFDEDVASAFAVYCCISISHSLMYQKLQRSQHRNKLANELMIYHMQVASEEVQELAQSEIPPPSHWHPNFSKFNYPPREVPEDDTPLCCLSMFEDLGFISRWRIKRDTLARFILMVKRGYRNPPYHNWMHAFAVAHFCYLCIKNFKLNEYMEDIELFALFVSCLCHDIDHRGTNNSYQVASKSVLAALYSSEGAVLERHHFAQTMCIVNTEGCNIYENLISKDYQHVLDLMRDIILATDLAHHLKILKNIEAMAKDKFEKTNLKHRKLLLCLIMTASDLSDQTKPWDSTKHIAALIYNEFFSQGDLEKSLGRTPPEMMDREKARIPDLQIGFLDHIALPVYRVLQDLFVEAKVIHNTVKENHRHWEKICALIKLRRGGSCEQMSYDQILALEEEANTLPEDEVKSVQQNGH</sequence>
<dbReference type="EC" id="3.1.4.-" evidence="7"/>
<dbReference type="PROSITE" id="PS51845">
    <property type="entry name" value="PDEASE_I_2"/>
    <property type="match status" value="1"/>
</dbReference>
<evidence type="ECO:0000256" key="3">
    <source>
        <dbReference type="ARBA" id="ARBA00022801"/>
    </source>
</evidence>
<feature type="binding site" evidence="5">
    <location>
        <position position="984"/>
    </location>
    <ligand>
        <name>AMP</name>
        <dbReference type="ChEBI" id="CHEBI:456215"/>
    </ligand>
</feature>
<feature type="binding site" evidence="6">
    <location>
        <position position="947"/>
    </location>
    <ligand>
        <name>Zn(2+)</name>
        <dbReference type="ChEBI" id="CHEBI:29105"/>
        <label>1</label>
    </ligand>
</feature>
<feature type="binding site" evidence="6">
    <location>
        <position position="983"/>
    </location>
    <ligand>
        <name>Zn(2+)</name>
        <dbReference type="ChEBI" id="CHEBI:29105"/>
        <label>1</label>
    </ligand>
</feature>
<dbReference type="InterPro" id="IPR003018">
    <property type="entry name" value="GAF"/>
</dbReference>
<dbReference type="InterPro" id="IPR002073">
    <property type="entry name" value="PDEase_catalytic_dom"/>
</dbReference>
<dbReference type="Pfam" id="PF01590">
    <property type="entry name" value="GAF"/>
    <property type="match status" value="1"/>
</dbReference>
<dbReference type="SUPFAM" id="SSF55781">
    <property type="entry name" value="GAF domain-like"/>
    <property type="match status" value="2"/>
</dbReference>
<evidence type="ECO:0000256" key="1">
    <source>
        <dbReference type="ARBA" id="ARBA00022535"/>
    </source>
</evidence>
<keyword evidence="3 7" id="KW-0378">Hydrolase</keyword>
<keyword evidence="11" id="KW-1185">Reference proteome</keyword>
<feature type="active site" description="Proton donor" evidence="4">
    <location>
        <position position="943"/>
    </location>
</feature>
<feature type="domain" description="PDEase" evidence="9">
    <location>
        <begin position="865"/>
        <end position="1189"/>
    </location>
</feature>
<feature type="binding site" evidence="6">
    <location>
        <position position="1095"/>
    </location>
    <ligand>
        <name>Zn(2+)</name>
        <dbReference type="ChEBI" id="CHEBI:29105"/>
        <label>1</label>
    </ligand>
</feature>
<dbReference type="OrthoDB" id="295473at2759"/>
<comment type="cofactor">
    <cofactor evidence="7">
        <name>a divalent metal cation</name>
        <dbReference type="ChEBI" id="CHEBI:60240"/>
    </cofactor>
    <text evidence="7">Binds 2 divalent metal cations per subunit. Site 1 may preferentially bind zinc ions, while site 2 has a preference for magnesium and/or manganese ions.</text>
</comment>
<evidence type="ECO:0000256" key="7">
    <source>
        <dbReference type="RuleBase" id="RU363067"/>
    </source>
</evidence>
<feature type="binding site" evidence="5">
    <location>
        <position position="1146"/>
    </location>
    <ligand>
        <name>AMP</name>
        <dbReference type="ChEBI" id="CHEBI:456215"/>
    </ligand>
</feature>
<dbReference type="Gene3D" id="3.30.450.40">
    <property type="match status" value="2"/>
</dbReference>
<feature type="binding site" evidence="6">
    <location>
        <position position="984"/>
    </location>
    <ligand>
        <name>Zn(2+)</name>
        <dbReference type="ChEBI" id="CHEBI:29105"/>
        <label>2</label>
    </ligand>
</feature>
<dbReference type="SUPFAM" id="SSF109604">
    <property type="entry name" value="HD-domain/PDEase-like"/>
    <property type="match status" value="1"/>
</dbReference>
<proteinExistence type="inferred from homology"/>
<feature type="binding site" evidence="5">
    <location>
        <begin position="943"/>
        <end position="947"/>
    </location>
    <ligand>
        <name>AMP</name>
        <dbReference type="ChEBI" id="CHEBI:456215"/>
    </ligand>
</feature>
<name>A0A6J7ZW18_MYTCO</name>
<reference evidence="10 11" key="1">
    <citation type="submission" date="2020-06" db="EMBL/GenBank/DDBJ databases">
        <authorList>
            <person name="Li R."/>
            <person name="Bekaert M."/>
        </authorList>
    </citation>
    <scope>NUCLEOTIDE SEQUENCE [LARGE SCALE GENOMIC DNA]</scope>
    <source>
        <strain evidence="11">wild</strain>
    </source>
</reference>
<dbReference type="FunFam" id="1.10.1300.10:FF:000009">
    <property type="entry name" value="Phosphodiesterase"/>
    <property type="match status" value="1"/>
</dbReference>
<dbReference type="FunFam" id="3.30.450.40:FF:000007">
    <property type="entry name" value="Phosphodiesterase"/>
    <property type="match status" value="1"/>
</dbReference>
<dbReference type="Proteomes" id="UP000507470">
    <property type="component" value="Unassembled WGS sequence"/>
</dbReference>
<evidence type="ECO:0000259" key="9">
    <source>
        <dbReference type="PROSITE" id="PS51845"/>
    </source>
</evidence>
<feature type="region of interest" description="Disordered" evidence="8">
    <location>
        <begin position="311"/>
        <end position="339"/>
    </location>
</feature>
<feature type="binding site" evidence="6">
    <location>
        <position position="984"/>
    </location>
    <ligand>
        <name>Zn(2+)</name>
        <dbReference type="ChEBI" id="CHEBI:29105"/>
        <label>1</label>
    </ligand>
</feature>
<dbReference type="PRINTS" id="PR00387">
    <property type="entry name" value="PDIESTERASE1"/>
</dbReference>
<dbReference type="CDD" id="cd00077">
    <property type="entry name" value="HDc"/>
    <property type="match status" value="1"/>
</dbReference>
<evidence type="ECO:0000313" key="11">
    <source>
        <dbReference type="Proteomes" id="UP000507470"/>
    </source>
</evidence>
<evidence type="ECO:0000256" key="4">
    <source>
        <dbReference type="PIRSR" id="PIRSR623088-1"/>
    </source>
</evidence>
<evidence type="ECO:0000256" key="6">
    <source>
        <dbReference type="PIRSR" id="PIRSR623088-3"/>
    </source>
</evidence>
<protein>
    <recommendedName>
        <fullName evidence="7">Phosphodiesterase</fullName>
        <ecNumber evidence="7">3.1.4.-</ecNumber>
    </recommendedName>
</protein>
<evidence type="ECO:0000256" key="8">
    <source>
        <dbReference type="SAM" id="MobiDB-lite"/>
    </source>
</evidence>
<comment type="similarity">
    <text evidence="7">Belongs to the cyclic nucleotide phosphodiesterase family.</text>
</comment>
<feature type="region of interest" description="Disordered" evidence="8">
    <location>
        <begin position="444"/>
        <end position="466"/>
    </location>
</feature>
<dbReference type="AlphaFoldDB" id="A0A6J7ZW18"/>
<dbReference type="InterPro" id="IPR023174">
    <property type="entry name" value="PDEase_CS"/>
</dbReference>
<organism evidence="10 11">
    <name type="scientific">Mytilus coruscus</name>
    <name type="common">Sea mussel</name>
    <dbReference type="NCBI Taxonomy" id="42192"/>
    <lineage>
        <taxon>Eukaryota</taxon>
        <taxon>Metazoa</taxon>
        <taxon>Spiralia</taxon>
        <taxon>Lophotrochozoa</taxon>
        <taxon>Mollusca</taxon>
        <taxon>Bivalvia</taxon>
        <taxon>Autobranchia</taxon>
        <taxon>Pteriomorphia</taxon>
        <taxon>Mytilida</taxon>
        <taxon>Mytiloidea</taxon>
        <taxon>Mytilidae</taxon>
        <taxon>Mytilinae</taxon>
        <taxon>Mytilus</taxon>
    </lineage>
</organism>
<dbReference type="Gene3D" id="1.10.1300.10">
    <property type="entry name" value="3'5'-cyclic nucleotide phosphodiesterase, catalytic domain"/>
    <property type="match status" value="1"/>
</dbReference>
<dbReference type="SMART" id="SM00471">
    <property type="entry name" value="HDc"/>
    <property type="match status" value="1"/>
</dbReference>
<dbReference type="InterPro" id="IPR029016">
    <property type="entry name" value="GAF-like_dom_sf"/>
</dbReference>
<dbReference type="GO" id="GO:0007165">
    <property type="term" value="P:signal transduction"/>
    <property type="evidence" value="ECO:0007669"/>
    <property type="project" value="InterPro"/>
</dbReference>
<dbReference type="GO" id="GO:0046872">
    <property type="term" value="F:metal ion binding"/>
    <property type="evidence" value="ECO:0007669"/>
    <property type="project" value="UniProtKB-KW"/>
</dbReference>
<evidence type="ECO:0000256" key="2">
    <source>
        <dbReference type="ARBA" id="ARBA00022723"/>
    </source>
</evidence>
<gene>
    <name evidence="10" type="ORF">MCOR_338</name>
</gene>
<keyword evidence="2 6" id="KW-0479">Metal-binding</keyword>
<dbReference type="InterPro" id="IPR003607">
    <property type="entry name" value="HD/PDEase_dom"/>
</dbReference>
<evidence type="ECO:0000256" key="5">
    <source>
        <dbReference type="PIRSR" id="PIRSR623088-2"/>
    </source>
</evidence>
<feature type="binding site" evidence="5">
    <location>
        <position position="1095"/>
    </location>
    <ligand>
        <name>AMP</name>
        <dbReference type="ChEBI" id="CHEBI:456215"/>
    </ligand>
</feature>
<dbReference type="InterPro" id="IPR023088">
    <property type="entry name" value="PDEase"/>
</dbReference>
<feature type="compositionally biased region" description="Basic residues" evidence="8">
    <location>
        <begin position="318"/>
        <end position="334"/>
    </location>
</feature>